<organism evidence="4 5">
    <name type="scientific">Flavivirga algicola</name>
    <dbReference type="NCBI Taxonomy" id="2729136"/>
    <lineage>
        <taxon>Bacteria</taxon>
        <taxon>Pseudomonadati</taxon>
        <taxon>Bacteroidota</taxon>
        <taxon>Flavobacteriia</taxon>
        <taxon>Flavobacteriales</taxon>
        <taxon>Flavobacteriaceae</taxon>
        <taxon>Flavivirga</taxon>
    </lineage>
</organism>
<dbReference type="InterPro" id="IPR006860">
    <property type="entry name" value="FecR"/>
</dbReference>
<dbReference type="Gene3D" id="2.60.120.1440">
    <property type="match status" value="1"/>
</dbReference>
<dbReference type="Pfam" id="PF04773">
    <property type="entry name" value="FecR"/>
    <property type="match status" value="1"/>
</dbReference>
<evidence type="ECO:0000313" key="5">
    <source>
        <dbReference type="Proteomes" id="UP000746690"/>
    </source>
</evidence>
<dbReference type="InterPro" id="IPR012373">
    <property type="entry name" value="Ferrdict_sens_TM"/>
</dbReference>
<keyword evidence="1" id="KW-0812">Transmembrane</keyword>
<dbReference type="InterPro" id="IPR032508">
    <property type="entry name" value="FecR_C"/>
</dbReference>
<dbReference type="Gene3D" id="3.55.50.30">
    <property type="match status" value="1"/>
</dbReference>
<keyword evidence="1" id="KW-1133">Transmembrane helix</keyword>
<keyword evidence="5" id="KW-1185">Reference proteome</keyword>
<proteinExistence type="predicted"/>
<evidence type="ECO:0000259" key="2">
    <source>
        <dbReference type="Pfam" id="PF04773"/>
    </source>
</evidence>
<dbReference type="RefSeq" id="WP_169677206.1">
    <property type="nucleotide sequence ID" value="NZ_JABBHF010000016.1"/>
</dbReference>
<feature type="domain" description="Protein FecR C-terminal" evidence="3">
    <location>
        <begin position="320"/>
        <end position="389"/>
    </location>
</feature>
<evidence type="ECO:0000259" key="3">
    <source>
        <dbReference type="Pfam" id="PF16344"/>
    </source>
</evidence>
<dbReference type="Proteomes" id="UP000746690">
    <property type="component" value="Unassembled WGS sequence"/>
</dbReference>
<protein>
    <submittedName>
        <fullName evidence="4">DUF4974 domain-containing protein</fullName>
    </submittedName>
</protein>
<keyword evidence="1" id="KW-0472">Membrane</keyword>
<reference evidence="4 5" key="1">
    <citation type="submission" date="2020-04" db="EMBL/GenBank/DDBJ databases">
        <title>A Flavivirga sp. nov.</title>
        <authorList>
            <person name="Sun X."/>
        </authorList>
    </citation>
    <scope>NUCLEOTIDE SEQUENCE [LARGE SCALE GENOMIC DNA]</scope>
    <source>
        <strain evidence="4 5">Y03</strain>
    </source>
</reference>
<accession>A0ABX1S1Z2</accession>
<dbReference type="PANTHER" id="PTHR30273">
    <property type="entry name" value="PERIPLASMIC SIGNAL SENSOR AND SIGMA FACTOR ACTIVATOR FECR-RELATED"/>
    <property type="match status" value="1"/>
</dbReference>
<sequence length="390" mass="44152">MGHSNKIKSLSKKIAASLIKDEAPSDLETSGIFNIKTKEDILMAIKESKHAKLLKEIDTEKDWKTLKRKIQQGSRKPVRLWSYGVAASVILLISIGLVFNKTNNNQDFDYKEPTIVNNNIEIGTDKATLTLEDGSNITLEKGQVYESNNITSNGEEIIYQSPSSRALNSSRDNHYNILTIPRGGQFYIKLSDGTKVWLNSESKLKYPVAFHAGKTRQVELVYGEAYFDVSPSTKHQGAKFKVHHQSQEVEVLGTEFNIKAYKDEANIYTTLVEGKVAVSTNGANKILEPNQQLHLNLKTNNTTISKVDVYNETAWKDGVFSFENMSLKEIMKVLSRWYDMEVIIQDDVQKEEKFIGTFNKSNSIEDILMAIKNTGFIKNYEIHDKVLTIK</sequence>
<dbReference type="EMBL" id="JABBHF010000016">
    <property type="protein sequence ID" value="NMH89846.1"/>
    <property type="molecule type" value="Genomic_DNA"/>
</dbReference>
<dbReference type="PANTHER" id="PTHR30273:SF2">
    <property type="entry name" value="PROTEIN FECR"/>
    <property type="match status" value="1"/>
</dbReference>
<gene>
    <name evidence="4" type="ORF">HHX25_20260</name>
</gene>
<comment type="caution">
    <text evidence="4">The sequence shown here is derived from an EMBL/GenBank/DDBJ whole genome shotgun (WGS) entry which is preliminary data.</text>
</comment>
<name>A0ABX1S1Z2_9FLAO</name>
<feature type="domain" description="FecR protein" evidence="2">
    <location>
        <begin position="181"/>
        <end position="276"/>
    </location>
</feature>
<evidence type="ECO:0000256" key="1">
    <source>
        <dbReference type="SAM" id="Phobius"/>
    </source>
</evidence>
<dbReference type="Pfam" id="PF16344">
    <property type="entry name" value="FecR_C"/>
    <property type="match status" value="1"/>
</dbReference>
<evidence type="ECO:0000313" key="4">
    <source>
        <dbReference type="EMBL" id="NMH89846.1"/>
    </source>
</evidence>
<feature type="transmembrane region" description="Helical" evidence="1">
    <location>
        <begin position="78"/>
        <end position="99"/>
    </location>
</feature>